<keyword evidence="7" id="KW-0156">Chromatin regulator</keyword>
<proteinExistence type="predicted"/>
<evidence type="ECO:0000313" key="17">
    <source>
        <dbReference type="Proteomes" id="UP001457282"/>
    </source>
</evidence>
<evidence type="ECO:0000256" key="13">
    <source>
        <dbReference type="ARBA" id="ARBA00093543"/>
    </source>
</evidence>
<evidence type="ECO:0000256" key="8">
    <source>
        <dbReference type="ARBA" id="ARBA00023128"/>
    </source>
</evidence>
<feature type="compositionally biased region" description="Low complexity" evidence="14">
    <location>
        <begin position="1"/>
        <end position="12"/>
    </location>
</feature>
<feature type="region of interest" description="Disordered" evidence="14">
    <location>
        <begin position="98"/>
        <end position="125"/>
    </location>
</feature>
<dbReference type="Proteomes" id="UP001457282">
    <property type="component" value="Unassembled WGS sequence"/>
</dbReference>
<reference evidence="16 17" key="1">
    <citation type="journal article" date="2023" name="G3 (Bethesda)">
        <title>A chromosome-length genome assembly and annotation of blackberry (Rubus argutus, cv. 'Hillquist').</title>
        <authorList>
            <person name="Bruna T."/>
            <person name="Aryal R."/>
            <person name="Dudchenko O."/>
            <person name="Sargent D.J."/>
            <person name="Mead D."/>
            <person name="Buti M."/>
            <person name="Cavallini A."/>
            <person name="Hytonen T."/>
            <person name="Andres J."/>
            <person name="Pham M."/>
            <person name="Weisz D."/>
            <person name="Mascagni F."/>
            <person name="Usai G."/>
            <person name="Natali L."/>
            <person name="Bassil N."/>
            <person name="Fernandez G.E."/>
            <person name="Lomsadze A."/>
            <person name="Armour M."/>
            <person name="Olukolu B."/>
            <person name="Poorten T."/>
            <person name="Britton C."/>
            <person name="Davik J."/>
            <person name="Ashrafi H."/>
            <person name="Aiden E.L."/>
            <person name="Borodovsky M."/>
            <person name="Worthington M."/>
        </authorList>
    </citation>
    <scope>NUCLEOTIDE SEQUENCE [LARGE SCALE GENOMIC DNA]</scope>
    <source>
        <strain evidence="16">PI 553951</strain>
    </source>
</reference>
<dbReference type="AlphaFoldDB" id="A0AAW1X7B8"/>
<dbReference type="GO" id="GO:0006325">
    <property type="term" value="P:chromatin organization"/>
    <property type="evidence" value="ECO:0007669"/>
    <property type="project" value="UniProtKB-KW"/>
</dbReference>
<evidence type="ECO:0000256" key="1">
    <source>
        <dbReference type="ARBA" id="ARBA00004123"/>
    </source>
</evidence>
<keyword evidence="8" id="KW-0496">Mitochondrion</keyword>
<sequence>MAASGSKFHPPSSSKPPKSPMIIHAVADPQIPNPDPSKEDMVLSRASHLTRQELLHRRSHSLKQLRKCYKDLYWAFMEDLKIQYREYYWRYGVSPFQQENSSAKNSNGVVVEGSDENHRSGDLDPKTNRRCASVGCKLRAMALTSFCHLHILSDSKQRLYKACNYVIKSAQAGPITCGKPILRSATPSLCTVHFQKAQKHVTRSLRKAGLNVNSSSKLAPKFHVIVAEYVRQIQSTRRAAQKENKSKVAIKEEAAD</sequence>
<dbReference type="Pfam" id="PF13891">
    <property type="entry name" value="zf-C3HC3H_KANSL2"/>
    <property type="match status" value="1"/>
</dbReference>
<gene>
    <name evidence="16" type="ORF">M0R45_019804</name>
</gene>
<feature type="domain" description="KANL2-like probable zinc-finger" evidence="15">
    <location>
        <begin position="131"/>
        <end position="194"/>
    </location>
</feature>
<comment type="function">
    <text evidence="12">Non-catalytic component of the NSL histone acetyltransferase complex, a multiprotein complex that mediates histone H4 acetylation at 'Lys-5'- and 'Lys-8' (H4K5ac and H4K8ac) at transcription start sites and promotes transcription initiation. Required for NSL complex stability and for transcription of intraciliary transport genes in both ciliated and non-ciliated cells by regulating histone H4 acetylation at 'Lys-5'- and 'Lys-12' (H4K5ac and H4K12ac). This is necessary for cilium assembly in ciliated cells and for organization of the microtubule cytoskeleton in non-ciliated cells. Required within the NSL complex to maintain nuclear architecture stability by promoting KAT8-mediated acetylation of lamin LMNA.</text>
</comment>
<evidence type="ECO:0000313" key="16">
    <source>
        <dbReference type="EMBL" id="KAK9932572.1"/>
    </source>
</evidence>
<feature type="region of interest" description="Disordered" evidence="14">
    <location>
        <begin position="1"/>
        <end position="24"/>
    </location>
</feature>
<keyword evidence="9" id="KW-0539">Nucleus</keyword>
<name>A0AAW1X7B8_RUBAR</name>
<dbReference type="GO" id="GO:0005634">
    <property type="term" value="C:nucleus"/>
    <property type="evidence" value="ECO:0007669"/>
    <property type="project" value="UniProtKB-SubCell"/>
</dbReference>
<dbReference type="GO" id="GO:0044545">
    <property type="term" value="C:NSL complex"/>
    <property type="evidence" value="ECO:0007669"/>
    <property type="project" value="TreeGrafter"/>
</dbReference>
<evidence type="ECO:0000256" key="5">
    <source>
        <dbReference type="ARBA" id="ARBA00022553"/>
    </source>
</evidence>
<dbReference type="PANTHER" id="PTHR13453:SF1">
    <property type="entry name" value="KAT8 REGULATORY NSL COMPLEX SUBUNIT 2"/>
    <property type="match status" value="1"/>
</dbReference>
<evidence type="ECO:0000256" key="3">
    <source>
        <dbReference type="ARBA" id="ARBA00015508"/>
    </source>
</evidence>
<dbReference type="InterPro" id="IPR026316">
    <property type="entry name" value="NSL2"/>
</dbReference>
<evidence type="ECO:0000256" key="6">
    <source>
        <dbReference type="ARBA" id="ARBA00022843"/>
    </source>
</evidence>
<keyword evidence="6" id="KW-0832">Ubl conjugation</keyword>
<evidence type="ECO:0000256" key="9">
    <source>
        <dbReference type="ARBA" id="ARBA00023242"/>
    </source>
</evidence>
<evidence type="ECO:0000256" key="14">
    <source>
        <dbReference type="SAM" id="MobiDB-lite"/>
    </source>
</evidence>
<comment type="subunit">
    <text evidence="13">Component of the NSL complex at least composed of KAT8/MOF, KANSL1, KANSL2, KANSL3, MCRS1, PHF20, OGT1/OGT, WDR5 and HCFC1.</text>
</comment>
<protein>
    <recommendedName>
        <fullName evidence="3">KAT8 regulatory NSL complex subunit 2</fullName>
    </recommendedName>
    <alternativeName>
        <fullName evidence="11">NSL complex protein NSL2</fullName>
    </alternativeName>
    <alternativeName>
        <fullName evidence="10">Non-specific lethal 2 homolog</fullName>
    </alternativeName>
</protein>
<dbReference type="PANTHER" id="PTHR13453">
    <property type="entry name" value="KAT8 REGULATORY NSL COMPLEX SUBUNIT 2"/>
    <property type="match status" value="1"/>
</dbReference>
<comment type="caution">
    <text evidence="16">The sequence shown here is derived from an EMBL/GenBank/DDBJ whole genome shotgun (WGS) entry which is preliminary data.</text>
</comment>
<evidence type="ECO:0000256" key="4">
    <source>
        <dbReference type="ARBA" id="ARBA00022499"/>
    </source>
</evidence>
<evidence type="ECO:0000256" key="7">
    <source>
        <dbReference type="ARBA" id="ARBA00022853"/>
    </source>
</evidence>
<keyword evidence="5" id="KW-0597">Phosphoprotein</keyword>
<dbReference type="GO" id="GO:0005739">
    <property type="term" value="C:mitochondrion"/>
    <property type="evidence" value="ECO:0007669"/>
    <property type="project" value="UniProtKB-SubCell"/>
</dbReference>
<evidence type="ECO:0000256" key="10">
    <source>
        <dbReference type="ARBA" id="ARBA00032947"/>
    </source>
</evidence>
<keyword evidence="17" id="KW-1185">Reference proteome</keyword>
<evidence type="ECO:0000256" key="2">
    <source>
        <dbReference type="ARBA" id="ARBA00004173"/>
    </source>
</evidence>
<feature type="compositionally biased region" description="Basic and acidic residues" evidence="14">
    <location>
        <begin position="115"/>
        <end position="125"/>
    </location>
</feature>
<keyword evidence="4" id="KW-1017">Isopeptide bond</keyword>
<evidence type="ECO:0000256" key="12">
    <source>
        <dbReference type="ARBA" id="ARBA00093359"/>
    </source>
</evidence>
<organism evidence="16 17">
    <name type="scientific">Rubus argutus</name>
    <name type="common">Southern blackberry</name>
    <dbReference type="NCBI Taxonomy" id="59490"/>
    <lineage>
        <taxon>Eukaryota</taxon>
        <taxon>Viridiplantae</taxon>
        <taxon>Streptophyta</taxon>
        <taxon>Embryophyta</taxon>
        <taxon>Tracheophyta</taxon>
        <taxon>Spermatophyta</taxon>
        <taxon>Magnoliopsida</taxon>
        <taxon>eudicotyledons</taxon>
        <taxon>Gunneridae</taxon>
        <taxon>Pentapetalae</taxon>
        <taxon>rosids</taxon>
        <taxon>fabids</taxon>
        <taxon>Rosales</taxon>
        <taxon>Rosaceae</taxon>
        <taxon>Rosoideae</taxon>
        <taxon>Rosoideae incertae sedis</taxon>
        <taxon>Rubus</taxon>
    </lineage>
</organism>
<accession>A0AAW1X7B8</accession>
<feature type="compositionally biased region" description="Polar residues" evidence="14">
    <location>
        <begin position="98"/>
        <end position="108"/>
    </location>
</feature>
<comment type="subcellular location">
    <subcellularLocation>
        <location evidence="2">Mitochondrion</location>
    </subcellularLocation>
    <subcellularLocation>
        <location evidence="1">Nucleus</location>
    </subcellularLocation>
</comment>
<evidence type="ECO:0000259" key="15">
    <source>
        <dbReference type="Pfam" id="PF13891"/>
    </source>
</evidence>
<dbReference type="EMBL" id="JBEDUW010000004">
    <property type="protein sequence ID" value="KAK9932572.1"/>
    <property type="molecule type" value="Genomic_DNA"/>
</dbReference>
<dbReference type="InterPro" id="IPR025927">
    <property type="entry name" value="Znf_KANL2-like"/>
</dbReference>
<evidence type="ECO:0000256" key="11">
    <source>
        <dbReference type="ARBA" id="ARBA00033378"/>
    </source>
</evidence>